<evidence type="ECO:0000259" key="4">
    <source>
        <dbReference type="Pfam" id="PF05057"/>
    </source>
</evidence>
<dbReference type="Proteomes" id="UP000301737">
    <property type="component" value="Unassembled WGS sequence"/>
</dbReference>
<comment type="caution">
    <text evidence="5">The sequence shown here is derived from an EMBL/GenBank/DDBJ whole genome shotgun (WGS) entry which is preliminary data.</text>
</comment>
<feature type="compositionally biased region" description="Low complexity" evidence="3">
    <location>
        <begin position="406"/>
        <end position="417"/>
    </location>
</feature>
<evidence type="ECO:0000313" key="6">
    <source>
        <dbReference type="Proteomes" id="UP000301737"/>
    </source>
</evidence>
<dbReference type="Gene3D" id="3.40.50.1820">
    <property type="entry name" value="alpha/beta hydrolase"/>
    <property type="match status" value="1"/>
</dbReference>
<dbReference type="InterPro" id="IPR007751">
    <property type="entry name" value="DUF676_lipase-like"/>
</dbReference>
<dbReference type="AlphaFoldDB" id="A0A4C2E0V2"/>
<keyword evidence="6" id="KW-1185">Reference proteome</keyword>
<evidence type="ECO:0000313" key="5">
    <source>
        <dbReference type="EMBL" id="GCE97904.1"/>
    </source>
</evidence>
<sequence>MSPDLLLYTDRQEVGIGDVYRYRFTVDVSQLPPGTQDLFLRIKNLESPLLRPIYISGPYSVYVDVRPCKYDEDKQWEETVQFCCDLRPDEHFHAKLLINENSLLEGSKHSWTVDVLSQVCVTAGPRVKYRLKLGTTRKSTKQHEPEMLESCIDIQKWDTFQLWDLPPKYSEKPVHLVIMTHGIFSNIGCDMLYMKERIEKATLNSDADESNVVVRGCMDNMGKSAHGIRYLGVRVGKYVLKVYEELSRRYTVDKISFVGHSLGGPTQTMAIHYIALERPEFFKNVKPINFIALASPFLGVANDMPLFVSLGLTIGTFGLTGRDLTLKHTPLTSTKGLAATNSDGEKRSLRRPIMEILPLSPAQEVLKNFQYRTLYASVLHDGIVPLRTAALLYLDWRSLAKVGQLRRQQQKQTNNNTEEGSDIQVDEPSTSSSSAPCSPSSFTSNYSGIMGVIPEAPLDKKATAQFFMPHKLVKYRKYARAQITDSKSADGSSESDEQETTPPRKINEEQAKFNPPREASTILAAISVLTSPLPTQDYIKDPNSRTDSVVHDRMYHPSELPPPHYKSRPFYKKIIYPNESSNKLQEEIARSWQKSMSWRKVLVDLKPDAHNNIVVRRRFVNLFGNVAVRHMAETHFGNTQA</sequence>
<keyword evidence="2" id="KW-0442">Lipid degradation</keyword>
<dbReference type="GO" id="GO:0047372">
    <property type="term" value="F:monoacylglycerol lipase activity"/>
    <property type="evidence" value="ECO:0007669"/>
    <property type="project" value="TreeGrafter"/>
</dbReference>
<dbReference type="SUPFAM" id="SSF53474">
    <property type="entry name" value="alpha/beta-Hydrolases"/>
    <property type="match status" value="1"/>
</dbReference>
<dbReference type="Pfam" id="PF05057">
    <property type="entry name" value="DUF676"/>
    <property type="match status" value="1"/>
</dbReference>
<evidence type="ECO:0000256" key="2">
    <source>
        <dbReference type="ARBA" id="ARBA00022963"/>
    </source>
</evidence>
<proteinExistence type="inferred from homology"/>
<dbReference type="EMBL" id="BIMX01000003">
    <property type="protein sequence ID" value="GCE97904.1"/>
    <property type="molecule type" value="Genomic_DNA"/>
</dbReference>
<gene>
    <name evidence="5" type="ORF">ZYGM_003768</name>
</gene>
<feature type="region of interest" description="Disordered" evidence="3">
    <location>
        <begin position="484"/>
        <end position="517"/>
    </location>
</feature>
<accession>A0A4C2E0V2</accession>
<dbReference type="OrthoDB" id="5368485at2759"/>
<evidence type="ECO:0000256" key="1">
    <source>
        <dbReference type="ARBA" id="ARBA00007920"/>
    </source>
</evidence>
<dbReference type="GO" id="GO:0016042">
    <property type="term" value="P:lipid catabolic process"/>
    <property type="evidence" value="ECO:0007669"/>
    <property type="project" value="UniProtKB-KW"/>
</dbReference>
<dbReference type="InterPro" id="IPR016445">
    <property type="entry name" value="Rog1_fam"/>
</dbReference>
<dbReference type="InterPro" id="IPR029058">
    <property type="entry name" value="AB_hydrolase_fold"/>
</dbReference>
<protein>
    <recommendedName>
        <fullName evidence="4">DUF676 domain-containing protein</fullName>
    </recommendedName>
</protein>
<reference evidence="5 6" key="1">
    <citation type="submission" date="2019-01" db="EMBL/GenBank/DDBJ databases">
        <title>Draft Genome Sequencing of Zygosaccharomyces mellis Ca-7.</title>
        <authorList>
            <person name="Shiwa Y."/>
            <person name="Kanesaki Y."/>
            <person name="Ishige T."/>
            <person name="Mura K."/>
            <person name="Hori T."/>
            <person name="Tamura T."/>
        </authorList>
    </citation>
    <scope>NUCLEOTIDE SEQUENCE [LARGE SCALE GENOMIC DNA]</scope>
    <source>
        <strain evidence="5 6">Ca-7</strain>
    </source>
</reference>
<dbReference type="InterPro" id="IPR044294">
    <property type="entry name" value="Lipase-like"/>
</dbReference>
<dbReference type="PANTHER" id="PTHR12482">
    <property type="entry name" value="LIPASE ROG1-RELATED-RELATED"/>
    <property type="match status" value="1"/>
</dbReference>
<dbReference type="PIRSF" id="PIRSF005412">
    <property type="entry name" value="UCP005412_abhydr"/>
    <property type="match status" value="1"/>
</dbReference>
<name>A0A4C2E0V2_9SACH</name>
<dbReference type="PANTHER" id="PTHR12482:SF20">
    <property type="entry name" value="LIPASE YDR444W-RELATED"/>
    <property type="match status" value="1"/>
</dbReference>
<feature type="region of interest" description="Disordered" evidence="3">
    <location>
        <begin position="406"/>
        <end position="440"/>
    </location>
</feature>
<comment type="similarity">
    <text evidence="1">Belongs to the putative lipase ROG1 family.</text>
</comment>
<keyword evidence="2" id="KW-0443">Lipid metabolism</keyword>
<feature type="domain" description="DUF676" evidence="4">
    <location>
        <begin position="171"/>
        <end position="388"/>
    </location>
</feature>
<organism evidence="5 6">
    <name type="scientific">Zygosaccharomyces mellis</name>
    <dbReference type="NCBI Taxonomy" id="42258"/>
    <lineage>
        <taxon>Eukaryota</taxon>
        <taxon>Fungi</taxon>
        <taxon>Dikarya</taxon>
        <taxon>Ascomycota</taxon>
        <taxon>Saccharomycotina</taxon>
        <taxon>Saccharomycetes</taxon>
        <taxon>Saccharomycetales</taxon>
        <taxon>Saccharomycetaceae</taxon>
        <taxon>Zygosaccharomyces</taxon>
    </lineage>
</organism>
<feature type="compositionally biased region" description="Low complexity" evidence="3">
    <location>
        <begin position="428"/>
        <end position="440"/>
    </location>
</feature>
<evidence type="ECO:0000256" key="3">
    <source>
        <dbReference type="SAM" id="MobiDB-lite"/>
    </source>
</evidence>